<evidence type="ECO:0000256" key="1">
    <source>
        <dbReference type="ARBA" id="ARBA00001933"/>
    </source>
</evidence>
<dbReference type="InterPro" id="IPR015422">
    <property type="entry name" value="PyrdxlP-dep_Trfase_small"/>
</dbReference>
<dbReference type="AlphaFoldDB" id="A0AAN5AJG6"/>
<dbReference type="CDD" id="cd00609">
    <property type="entry name" value="AAT_like"/>
    <property type="match status" value="1"/>
</dbReference>
<dbReference type="RefSeq" id="WP_338237124.1">
    <property type="nucleotide sequence ID" value="NZ_BQKE01000001.1"/>
</dbReference>
<dbReference type="GO" id="GO:0008483">
    <property type="term" value="F:transaminase activity"/>
    <property type="evidence" value="ECO:0007669"/>
    <property type="project" value="UniProtKB-KW"/>
</dbReference>
<comment type="cofactor">
    <cofactor evidence="1 4">
        <name>pyridoxal 5'-phosphate</name>
        <dbReference type="ChEBI" id="CHEBI:597326"/>
    </cofactor>
</comment>
<evidence type="ECO:0000313" key="6">
    <source>
        <dbReference type="EMBL" id="GJM61615.1"/>
    </source>
</evidence>
<evidence type="ECO:0000256" key="3">
    <source>
        <dbReference type="ARBA" id="ARBA00022679"/>
    </source>
</evidence>
<dbReference type="SUPFAM" id="SSF53383">
    <property type="entry name" value="PLP-dependent transferases"/>
    <property type="match status" value="1"/>
</dbReference>
<proteinExistence type="inferred from homology"/>
<accession>A0AAN5AJG6</accession>
<keyword evidence="2 4" id="KW-0032">Aminotransferase</keyword>
<evidence type="ECO:0000259" key="5">
    <source>
        <dbReference type="Pfam" id="PF00155"/>
    </source>
</evidence>
<dbReference type="EC" id="2.6.1.-" evidence="4"/>
<dbReference type="InterPro" id="IPR050881">
    <property type="entry name" value="LL-DAP_aminotransferase"/>
</dbReference>
<dbReference type="InterPro" id="IPR004839">
    <property type="entry name" value="Aminotransferase_I/II_large"/>
</dbReference>
<evidence type="ECO:0000256" key="4">
    <source>
        <dbReference type="RuleBase" id="RU000481"/>
    </source>
</evidence>
<dbReference type="InterPro" id="IPR004838">
    <property type="entry name" value="NHTrfase_class1_PyrdxlP-BS"/>
</dbReference>
<organism evidence="6 7">
    <name type="scientific">Persicobacter diffluens</name>
    <dbReference type="NCBI Taxonomy" id="981"/>
    <lineage>
        <taxon>Bacteria</taxon>
        <taxon>Pseudomonadati</taxon>
        <taxon>Bacteroidota</taxon>
        <taxon>Cytophagia</taxon>
        <taxon>Cytophagales</taxon>
        <taxon>Persicobacteraceae</taxon>
        <taxon>Persicobacter</taxon>
    </lineage>
</organism>
<dbReference type="EMBL" id="BQKE01000001">
    <property type="protein sequence ID" value="GJM61615.1"/>
    <property type="molecule type" value="Genomic_DNA"/>
</dbReference>
<evidence type="ECO:0000313" key="7">
    <source>
        <dbReference type="Proteomes" id="UP001310022"/>
    </source>
</evidence>
<sequence>MIISRAERLNSVKEYYFSVKLQEVRELMAQGKPVINIGIGNPDQKPSEATIEALQTAAQKPDAHGYQPYRGIEPLRKAMADWYYRVYGVQLDQDQEILPLLGSKEGITHISLAFLNPGDQVLVPELGYPAYRSVSEMIGAKAVNFPMNERSWEPDFDALEKMDLSGVKMMWVNYPNMPTGKQASEELFEKLVNFGLKHKILICHDNPYSMILPHSRPISILAVEGAKEVAIELNSMSKSHNMAGWRIGWINGGADYLNEIIKIKSNVDSGMFKPLQEAAVAALGNTDEWHQKQNEIYANRKLLMEEVLKQLDCHWDQNQTGMFIWAKIPDQVKEVEQLVDHLLHEHSVFLSPGFIFGDKGKRYIRVSLCTHENQIKEVIERLKTFDINKLN</sequence>
<dbReference type="InterPro" id="IPR015424">
    <property type="entry name" value="PyrdxlP-dep_Trfase"/>
</dbReference>
<gene>
    <name evidence="6" type="ORF">PEDI_21670</name>
</gene>
<keyword evidence="3 4" id="KW-0808">Transferase</keyword>
<evidence type="ECO:0000256" key="2">
    <source>
        <dbReference type="ARBA" id="ARBA00022576"/>
    </source>
</evidence>
<dbReference type="GO" id="GO:0030170">
    <property type="term" value="F:pyridoxal phosphate binding"/>
    <property type="evidence" value="ECO:0007669"/>
    <property type="project" value="InterPro"/>
</dbReference>
<protein>
    <recommendedName>
        <fullName evidence="4">Aminotransferase</fullName>
        <ecNumber evidence="4">2.6.1.-</ecNumber>
    </recommendedName>
</protein>
<dbReference type="Proteomes" id="UP001310022">
    <property type="component" value="Unassembled WGS sequence"/>
</dbReference>
<dbReference type="PANTHER" id="PTHR42832:SF3">
    <property type="entry name" value="L-GLUTAMINE--4-(METHYLSULFANYL)-2-OXOBUTANOATE AMINOTRANSFERASE"/>
    <property type="match status" value="1"/>
</dbReference>
<comment type="caution">
    <text evidence="6">The sequence shown here is derived from an EMBL/GenBank/DDBJ whole genome shotgun (WGS) entry which is preliminary data.</text>
</comment>
<dbReference type="PROSITE" id="PS00105">
    <property type="entry name" value="AA_TRANSFER_CLASS_1"/>
    <property type="match status" value="1"/>
</dbReference>
<dbReference type="PANTHER" id="PTHR42832">
    <property type="entry name" value="AMINO ACID AMINOTRANSFERASE"/>
    <property type="match status" value="1"/>
</dbReference>
<reference evidence="6 7" key="1">
    <citation type="submission" date="2021-12" db="EMBL/GenBank/DDBJ databases">
        <title>Genome sequencing of bacteria with rrn-lacking chromosome and rrn-plasmid.</title>
        <authorList>
            <person name="Anda M."/>
            <person name="Iwasaki W."/>
        </authorList>
    </citation>
    <scope>NUCLEOTIDE SEQUENCE [LARGE SCALE GENOMIC DNA]</scope>
    <source>
        <strain evidence="6 7">NBRC 15940</strain>
    </source>
</reference>
<comment type="similarity">
    <text evidence="4">Belongs to the class-I pyridoxal-phosphate-dependent aminotransferase family.</text>
</comment>
<dbReference type="Gene3D" id="3.40.640.10">
    <property type="entry name" value="Type I PLP-dependent aspartate aminotransferase-like (Major domain)"/>
    <property type="match status" value="1"/>
</dbReference>
<feature type="domain" description="Aminotransferase class I/classII large" evidence="5">
    <location>
        <begin position="33"/>
        <end position="382"/>
    </location>
</feature>
<name>A0AAN5AJG6_9BACT</name>
<dbReference type="Pfam" id="PF00155">
    <property type="entry name" value="Aminotran_1_2"/>
    <property type="match status" value="1"/>
</dbReference>
<keyword evidence="7" id="KW-1185">Reference proteome</keyword>
<dbReference type="Gene3D" id="3.90.1150.10">
    <property type="entry name" value="Aspartate Aminotransferase, domain 1"/>
    <property type="match status" value="1"/>
</dbReference>
<dbReference type="InterPro" id="IPR015421">
    <property type="entry name" value="PyrdxlP-dep_Trfase_major"/>
</dbReference>